<feature type="domain" description="Pyridoxamine 5'-phosphate oxidase N-terminal" evidence="2">
    <location>
        <begin position="16"/>
        <end position="105"/>
    </location>
</feature>
<dbReference type="GO" id="GO:0005829">
    <property type="term" value="C:cytosol"/>
    <property type="evidence" value="ECO:0007669"/>
    <property type="project" value="TreeGrafter"/>
</dbReference>
<dbReference type="SUPFAM" id="SSF50475">
    <property type="entry name" value="FMN-binding split barrel"/>
    <property type="match status" value="1"/>
</dbReference>
<dbReference type="EMBL" id="FUZQ01000004">
    <property type="protein sequence ID" value="SKC66610.1"/>
    <property type="molecule type" value="Genomic_DNA"/>
</dbReference>
<dbReference type="InterPro" id="IPR052019">
    <property type="entry name" value="F420H2_bilvrd_red/Heme_oxyg"/>
</dbReference>
<dbReference type="STRING" id="526729.SAMN04324258_2343"/>
<evidence type="ECO:0000313" key="3">
    <source>
        <dbReference type="EMBL" id="SKC66610.1"/>
    </source>
</evidence>
<name>A0A1T5KSJ4_9MICO</name>
<organism evidence="3 4">
    <name type="scientific">Krasilnikoviella flava</name>
    <dbReference type="NCBI Taxonomy" id="526729"/>
    <lineage>
        <taxon>Bacteria</taxon>
        <taxon>Bacillati</taxon>
        <taxon>Actinomycetota</taxon>
        <taxon>Actinomycetes</taxon>
        <taxon>Micrococcales</taxon>
        <taxon>Promicromonosporaceae</taxon>
        <taxon>Krasilnikoviella</taxon>
    </lineage>
</organism>
<dbReference type="OrthoDB" id="7062584at2"/>
<protein>
    <submittedName>
        <fullName evidence="3">Pyridoxamine 5'-phosphate oxidase</fullName>
    </submittedName>
</protein>
<gene>
    <name evidence="3" type="ORF">SAMN04324258_2343</name>
</gene>
<dbReference type="RefSeq" id="WP_079574672.1">
    <property type="nucleotide sequence ID" value="NZ_FUZQ01000004.1"/>
</dbReference>
<dbReference type="GO" id="GO:0016627">
    <property type="term" value="F:oxidoreductase activity, acting on the CH-CH group of donors"/>
    <property type="evidence" value="ECO:0007669"/>
    <property type="project" value="TreeGrafter"/>
</dbReference>
<reference evidence="3 4" key="1">
    <citation type="submission" date="2017-02" db="EMBL/GenBank/DDBJ databases">
        <authorList>
            <person name="Peterson S.W."/>
        </authorList>
    </citation>
    <scope>NUCLEOTIDE SEQUENCE [LARGE SCALE GENOMIC DNA]</scope>
    <source>
        <strain evidence="3 4">DSM 21481</strain>
    </source>
</reference>
<dbReference type="AlphaFoldDB" id="A0A1T5KSJ4"/>
<dbReference type="InterPro" id="IPR011576">
    <property type="entry name" value="Pyridox_Oxase_N"/>
</dbReference>
<evidence type="ECO:0000256" key="1">
    <source>
        <dbReference type="ARBA" id="ARBA00023002"/>
    </source>
</evidence>
<dbReference type="GO" id="GO:0070967">
    <property type="term" value="F:coenzyme F420 binding"/>
    <property type="evidence" value="ECO:0007669"/>
    <property type="project" value="TreeGrafter"/>
</dbReference>
<keyword evidence="4" id="KW-1185">Reference proteome</keyword>
<sequence>MDQLDIDRELTDAGELLASPSALHVAYTALDGTPRVVPAGFLWTGTELVIATAATAPKVAALQAHPDVAVTIDASDGPAGARQLSVRGRAEITIVDGVVEEYLAASRKGMDDEAAAQFEQACRELYDRMARIAIVPRWARYYDFGVGRIPTFLQELAARGAAGR</sequence>
<evidence type="ECO:0000313" key="4">
    <source>
        <dbReference type="Proteomes" id="UP000189777"/>
    </source>
</evidence>
<dbReference type="Proteomes" id="UP000189777">
    <property type="component" value="Unassembled WGS sequence"/>
</dbReference>
<evidence type="ECO:0000259" key="2">
    <source>
        <dbReference type="Pfam" id="PF01243"/>
    </source>
</evidence>
<accession>A0A1T5KSJ4</accession>
<keyword evidence="1" id="KW-0560">Oxidoreductase</keyword>
<proteinExistence type="predicted"/>
<dbReference type="Pfam" id="PF01243">
    <property type="entry name" value="PNPOx_N"/>
    <property type="match status" value="1"/>
</dbReference>
<dbReference type="InterPro" id="IPR012349">
    <property type="entry name" value="Split_barrel_FMN-bd"/>
</dbReference>
<dbReference type="PANTHER" id="PTHR35176">
    <property type="entry name" value="HEME OXYGENASE HI_0854-RELATED"/>
    <property type="match status" value="1"/>
</dbReference>
<dbReference type="PANTHER" id="PTHR35176:SF6">
    <property type="entry name" value="HEME OXYGENASE HI_0854-RELATED"/>
    <property type="match status" value="1"/>
</dbReference>
<dbReference type="Gene3D" id="2.30.110.10">
    <property type="entry name" value="Electron Transport, Fmn-binding Protein, Chain A"/>
    <property type="match status" value="1"/>
</dbReference>